<organism evidence="2 3">
    <name type="scientific">Kocuria oceani</name>
    <dbReference type="NCBI Taxonomy" id="988827"/>
    <lineage>
        <taxon>Bacteria</taxon>
        <taxon>Bacillati</taxon>
        <taxon>Actinomycetota</taxon>
        <taxon>Actinomycetes</taxon>
        <taxon>Micrococcales</taxon>
        <taxon>Micrococcaceae</taxon>
        <taxon>Kocuria</taxon>
    </lineage>
</organism>
<accession>A0ABV9TGK0</accession>
<keyword evidence="1" id="KW-0472">Membrane</keyword>
<protein>
    <submittedName>
        <fullName evidence="2">Uncharacterized protein</fullName>
    </submittedName>
</protein>
<evidence type="ECO:0000313" key="3">
    <source>
        <dbReference type="Proteomes" id="UP001595797"/>
    </source>
</evidence>
<dbReference type="EMBL" id="JBHSIW010000007">
    <property type="protein sequence ID" value="MFC4903122.1"/>
    <property type="molecule type" value="Genomic_DNA"/>
</dbReference>
<dbReference type="Proteomes" id="UP001595797">
    <property type="component" value="Unassembled WGS sequence"/>
</dbReference>
<keyword evidence="3" id="KW-1185">Reference proteome</keyword>
<feature type="transmembrane region" description="Helical" evidence="1">
    <location>
        <begin position="55"/>
        <end position="73"/>
    </location>
</feature>
<sequence length="172" mass="18237">MRSTSRTPRTAGAGPDDVRLVPFYRRVLTLLGIGTVLGALTELAMLRHWQGPAQLVPWAVLTVLLLAAAAWLVRRSARTARTVQVAAAVSVLGAAYGVYEHVLANLRAGPLDPRYAELWESMSGAARLWLASSGAVGPSPVLVPGTMGLAGVLLWLAVLRWRPAVDGPQLSA</sequence>
<name>A0ABV9TGK0_9MICC</name>
<gene>
    <name evidence="2" type="ORF">ACFPCS_06025</name>
</gene>
<evidence type="ECO:0000313" key="2">
    <source>
        <dbReference type="EMBL" id="MFC4903122.1"/>
    </source>
</evidence>
<keyword evidence="1" id="KW-0812">Transmembrane</keyword>
<feature type="transmembrane region" description="Helical" evidence="1">
    <location>
        <begin position="141"/>
        <end position="159"/>
    </location>
</feature>
<keyword evidence="1" id="KW-1133">Transmembrane helix</keyword>
<comment type="caution">
    <text evidence="2">The sequence shown here is derived from an EMBL/GenBank/DDBJ whole genome shotgun (WGS) entry which is preliminary data.</text>
</comment>
<dbReference type="RefSeq" id="WP_277549884.1">
    <property type="nucleotide sequence ID" value="NZ_JARAMH010000001.1"/>
</dbReference>
<feature type="transmembrane region" description="Helical" evidence="1">
    <location>
        <begin position="85"/>
        <end position="104"/>
    </location>
</feature>
<feature type="transmembrane region" description="Helical" evidence="1">
    <location>
        <begin position="27"/>
        <end position="49"/>
    </location>
</feature>
<proteinExistence type="predicted"/>
<evidence type="ECO:0000256" key="1">
    <source>
        <dbReference type="SAM" id="Phobius"/>
    </source>
</evidence>
<reference evidence="3" key="1">
    <citation type="journal article" date="2019" name="Int. J. Syst. Evol. Microbiol.">
        <title>The Global Catalogue of Microorganisms (GCM) 10K type strain sequencing project: providing services to taxonomists for standard genome sequencing and annotation.</title>
        <authorList>
            <consortium name="The Broad Institute Genomics Platform"/>
            <consortium name="The Broad Institute Genome Sequencing Center for Infectious Disease"/>
            <person name="Wu L."/>
            <person name="Ma J."/>
        </authorList>
    </citation>
    <scope>NUCLEOTIDE SEQUENCE [LARGE SCALE GENOMIC DNA]</scope>
    <source>
        <strain evidence="3">CGMCC 4.6946</strain>
    </source>
</reference>